<evidence type="ECO:0000256" key="6">
    <source>
        <dbReference type="ARBA" id="ARBA00022777"/>
    </source>
</evidence>
<dbReference type="NCBIfam" id="TIGR00229">
    <property type="entry name" value="sensory_box"/>
    <property type="match status" value="1"/>
</dbReference>
<accession>A0A2V1JXN3</accession>
<feature type="transmembrane region" description="Helical" evidence="8">
    <location>
        <begin position="131"/>
        <end position="152"/>
    </location>
</feature>
<dbReference type="InterPro" id="IPR007890">
    <property type="entry name" value="CHASE2"/>
</dbReference>
<evidence type="ECO:0000256" key="1">
    <source>
        <dbReference type="ARBA" id="ARBA00000085"/>
    </source>
</evidence>
<evidence type="ECO:0000256" key="8">
    <source>
        <dbReference type="SAM" id="Phobius"/>
    </source>
</evidence>
<dbReference type="InterPro" id="IPR050351">
    <property type="entry name" value="BphY/WalK/GraS-like"/>
</dbReference>
<evidence type="ECO:0000256" key="4">
    <source>
        <dbReference type="ARBA" id="ARBA00022553"/>
    </source>
</evidence>
<dbReference type="Proteomes" id="UP000245212">
    <property type="component" value="Unassembled WGS sequence"/>
</dbReference>
<evidence type="ECO:0000259" key="9">
    <source>
        <dbReference type="PROSITE" id="PS50109"/>
    </source>
</evidence>
<evidence type="ECO:0000313" key="10">
    <source>
        <dbReference type="EMBL" id="PWF20898.1"/>
    </source>
</evidence>
<dbReference type="EMBL" id="QETA01000010">
    <property type="protein sequence ID" value="PWF20898.1"/>
    <property type="molecule type" value="Genomic_DNA"/>
</dbReference>
<dbReference type="CDD" id="cd00075">
    <property type="entry name" value="HATPase"/>
    <property type="match status" value="1"/>
</dbReference>
<dbReference type="SUPFAM" id="SSF47384">
    <property type="entry name" value="Homodimeric domain of signal transducing histidine kinase"/>
    <property type="match status" value="1"/>
</dbReference>
<dbReference type="EC" id="2.7.13.3" evidence="3"/>
<dbReference type="Gene3D" id="3.30.565.10">
    <property type="entry name" value="Histidine kinase-like ATPase, C-terminal domain"/>
    <property type="match status" value="1"/>
</dbReference>
<dbReference type="CDD" id="cd00082">
    <property type="entry name" value="HisKA"/>
    <property type="match status" value="1"/>
</dbReference>
<dbReference type="Pfam" id="PF05226">
    <property type="entry name" value="CHASE2"/>
    <property type="match status" value="1"/>
</dbReference>
<keyword evidence="4" id="KW-0597">Phosphoprotein</keyword>
<comment type="catalytic activity">
    <reaction evidence="1">
        <text>ATP + protein L-histidine = ADP + protein N-phospho-L-histidine.</text>
        <dbReference type="EC" id="2.7.13.3"/>
    </reaction>
</comment>
<dbReference type="SUPFAM" id="SSF55874">
    <property type="entry name" value="ATPase domain of HSP90 chaperone/DNA topoisomerase II/histidine kinase"/>
    <property type="match status" value="1"/>
</dbReference>
<proteinExistence type="predicted"/>
<feature type="transmembrane region" description="Helical" evidence="8">
    <location>
        <begin position="429"/>
        <end position="447"/>
    </location>
</feature>
<organism evidence="10 11">
    <name type="scientific">Corticimicrobacter populi</name>
    <dbReference type="NCBI Taxonomy" id="2175229"/>
    <lineage>
        <taxon>Bacteria</taxon>
        <taxon>Pseudomonadati</taxon>
        <taxon>Pseudomonadota</taxon>
        <taxon>Betaproteobacteria</taxon>
        <taxon>Burkholderiales</taxon>
        <taxon>Alcaligenaceae</taxon>
        <taxon>Corticimicrobacter</taxon>
    </lineage>
</organism>
<dbReference type="InterPro" id="IPR003594">
    <property type="entry name" value="HATPase_dom"/>
</dbReference>
<evidence type="ECO:0000256" key="3">
    <source>
        <dbReference type="ARBA" id="ARBA00012438"/>
    </source>
</evidence>
<dbReference type="InterPro" id="IPR035965">
    <property type="entry name" value="PAS-like_dom_sf"/>
</dbReference>
<comment type="caution">
    <text evidence="10">The sequence shown here is derived from an EMBL/GenBank/DDBJ whole genome shotgun (WGS) entry which is preliminary data.</text>
</comment>
<dbReference type="PRINTS" id="PR00344">
    <property type="entry name" value="BCTRLSENSOR"/>
</dbReference>
<dbReference type="SUPFAM" id="SSF55785">
    <property type="entry name" value="PYP-like sensor domain (PAS domain)"/>
    <property type="match status" value="1"/>
</dbReference>
<dbReference type="SMART" id="SM00387">
    <property type="entry name" value="HATPase_c"/>
    <property type="match status" value="1"/>
</dbReference>
<dbReference type="GO" id="GO:0030295">
    <property type="term" value="F:protein kinase activator activity"/>
    <property type="evidence" value="ECO:0007669"/>
    <property type="project" value="TreeGrafter"/>
</dbReference>
<sequence>MPVKCACCCLRQNRLPPPAHNPRDLVSSLSQGPYATRPAKAATPMATAWLPSGRPMHPGSPCRPLRLASGTCRSVPSMRKACRARPRPSHLPSPPAMCARRMASRLHWAVRVSSRARSTERSHSRHLRREWLWLTALLLAASAVLCALNGLGRIDQTLYDRSLDIYRFIEPADQIAATSPIVIVAIDDASVAVLGRWPWRRALHAALIDRLSEAKAVGIDIIFSEPEQQYPDDDRHLGEALQRHGRVVLPYVSTGVAHGPPALRPVAQLEQSASAMGFINLHADPDGVVRALPAAMQGHFALALARIINPALKESDIQDMRLIPFLGSNHAFQIVSYLDVLRGDIPPAFFRNRLVLLGTYATALGDFYPTPLSHQDGAMPGVEILANMVQAYLDDRWIRPLPTWLLVMTGMTLTLLLCIMLLRLSPRSALLAGFGLGIAVFLAVPILLTLGYWLPPAAIFVVLILAYPLWSWRRQEAALRFFDQEISRLKREPSPLPERFFATDPLHPLKTDTQPLTAGTLGDVLQARIDTFQDALDRLRILRQTLADSLDGAPDPIMVCHPDGTILLVNPAAQDWLRGVDDTTAVGRPALEVLLERLDAPGARGAFEKLCQGDETLLRQGIEFRDHCGRDMILRGAQLNQVRHRLLGMLLMLTDISPLRQAERQREEALRFISHDMRSPQNSILALLELHGDAAHADVMPGPQLTAQIAIHAQRTLDLVDSFMRLARAESAPLALATIDLADMLDETCDNFWALAQARQVTLVSSIDLRPAFLEADPTLLMRAISNLIDNALKFSPQGGTVSIALFTANDEWIIRIGDQGPGIAAQDQLRLFQPFAQVAPEPGKTAPKGTGLGLAFVQKVAERHGGHCSIESQPGCGARFSIHLPAGEMPLDDM</sequence>
<dbReference type="InterPro" id="IPR003661">
    <property type="entry name" value="HisK_dim/P_dom"/>
</dbReference>
<keyword evidence="8" id="KW-0812">Transmembrane</keyword>
<keyword evidence="5" id="KW-0808">Transferase</keyword>
<dbReference type="InterPro" id="IPR000014">
    <property type="entry name" value="PAS"/>
</dbReference>
<dbReference type="InterPro" id="IPR013656">
    <property type="entry name" value="PAS_4"/>
</dbReference>
<evidence type="ECO:0000256" key="2">
    <source>
        <dbReference type="ARBA" id="ARBA00004429"/>
    </source>
</evidence>
<dbReference type="InterPro" id="IPR004358">
    <property type="entry name" value="Sig_transdc_His_kin-like_C"/>
</dbReference>
<dbReference type="Gene3D" id="3.30.450.20">
    <property type="entry name" value="PAS domain"/>
    <property type="match status" value="1"/>
</dbReference>
<feature type="transmembrane region" description="Helical" evidence="8">
    <location>
        <begin position="401"/>
        <end position="422"/>
    </location>
</feature>
<feature type="transmembrane region" description="Helical" evidence="8">
    <location>
        <begin position="453"/>
        <end position="470"/>
    </location>
</feature>
<dbReference type="GO" id="GO:0000156">
    <property type="term" value="F:phosphorelay response regulator activity"/>
    <property type="evidence" value="ECO:0007669"/>
    <property type="project" value="TreeGrafter"/>
</dbReference>
<evidence type="ECO:0000256" key="5">
    <source>
        <dbReference type="ARBA" id="ARBA00022679"/>
    </source>
</evidence>
<comment type="subcellular location">
    <subcellularLocation>
        <location evidence="2">Cell inner membrane</location>
        <topology evidence="2">Multi-pass membrane protein</topology>
    </subcellularLocation>
</comment>
<evidence type="ECO:0000313" key="11">
    <source>
        <dbReference type="Proteomes" id="UP000245212"/>
    </source>
</evidence>
<keyword evidence="11" id="KW-1185">Reference proteome</keyword>
<dbReference type="Gene3D" id="1.10.287.130">
    <property type="match status" value="1"/>
</dbReference>
<evidence type="ECO:0000256" key="7">
    <source>
        <dbReference type="ARBA" id="ARBA00023136"/>
    </source>
</evidence>
<keyword evidence="7 8" id="KW-0472">Membrane</keyword>
<gene>
    <name evidence="10" type="ORF">DD235_16385</name>
</gene>
<reference evidence="11" key="1">
    <citation type="submission" date="2018-05" db="EMBL/GenBank/DDBJ databases">
        <authorList>
            <person name="Li Y."/>
        </authorList>
    </citation>
    <scope>NUCLEOTIDE SEQUENCE [LARGE SCALE GENOMIC DNA]</scope>
    <source>
        <strain evidence="11">3d-2-2</strain>
    </source>
</reference>
<keyword evidence="6 10" id="KW-0418">Kinase</keyword>
<dbReference type="InterPro" id="IPR005467">
    <property type="entry name" value="His_kinase_dom"/>
</dbReference>
<protein>
    <recommendedName>
        <fullName evidence="3">histidine kinase</fullName>
        <ecNumber evidence="3">2.7.13.3</ecNumber>
    </recommendedName>
</protein>
<dbReference type="SMART" id="SM01080">
    <property type="entry name" value="CHASE2"/>
    <property type="match status" value="1"/>
</dbReference>
<dbReference type="PANTHER" id="PTHR42878:SF13">
    <property type="entry name" value="HISTIDINE KINASE"/>
    <property type="match status" value="1"/>
</dbReference>
<keyword evidence="8" id="KW-1133">Transmembrane helix</keyword>
<dbReference type="PROSITE" id="PS50109">
    <property type="entry name" value="HIS_KIN"/>
    <property type="match status" value="1"/>
</dbReference>
<dbReference type="Pfam" id="PF08448">
    <property type="entry name" value="PAS_4"/>
    <property type="match status" value="1"/>
</dbReference>
<dbReference type="GO" id="GO:0007234">
    <property type="term" value="P:osmosensory signaling via phosphorelay pathway"/>
    <property type="evidence" value="ECO:0007669"/>
    <property type="project" value="TreeGrafter"/>
</dbReference>
<dbReference type="GO" id="GO:0000155">
    <property type="term" value="F:phosphorelay sensor kinase activity"/>
    <property type="evidence" value="ECO:0007669"/>
    <property type="project" value="InterPro"/>
</dbReference>
<dbReference type="PANTHER" id="PTHR42878">
    <property type="entry name" value="TWO-COMPONENT HISTIDINE KINASE"/>
    <property type="match status" value="1"/>
</dbReference>
<dbReference type="FunFam" id="3.30.565.10:FF:000006">
    <property type="entry name" value="Sensor histidine kinase WalK"/>
    <property type="match status" value="1"/>
</dbReference>
<dbReference type="Pfam" id="PF02518">
    <property type="entry name" value="HATPase_c"/>
    <property type="match status" value="1"/>
</dbReference>
<name>A0A2V1JXN3_9BURK</name>
<dbReference type="GO" id="GO:0005886">
    <property type="term" value="C:plasma membrane"/>
    <property type="evidence" value="ECO:0007669"/>
    <property type="project" value="UniProtKB-SubCell"/>
</dbReference>
<feature type="domain" description="Histidine kinase" evidence="9">
    <location>
        <begin position="672"/>
        <end position="889"/>
    </location>
</feature>
<dbReference type="InterPro" id="IPR036890">
    <property type="entry name" value="HATPase_C_sf"/>
</dbReference>
<dbReference type="SMART" id="SM00388">
    <property type="entry name" value="HisKA"/>
    <property type="match status" value="1"/>
</dbReference>
<dbReference type="InterPro" id="IPR036097">
    <property type="entry name" value="HisK_dim/P_sf"/>
</dbReference>
<dbReference type="AlphaFoldDB" id="A0A2V1JXN3"/>